<accession>A0ABV4ZVP8</accession>
<evidence type="ECO:0000313" key="2">
    <source>
        <dbReference type="Proteomes" id="UP001577267"/>
    </source>
</evidence>
<gene>
    <name evidence="1" type="ORF">ACE11A_22465</name>
</gene>
<sequence length="124" mass="13995">MTLYVDAGWVLNVQLDVSPPNTPIRDWGALQCMAERHRYERFADEPYYEETVSRAATFLHTALHLEPFADFNAAIGAACTHMYLDLSGEPIAPPPGGMAQLARDIRAHKRDLQGAARQLREWRS</sequence>
<evidence type="ECO:0008006" key="3">
    <source>
        <dbReference type="Google" id="ProtNLM"/>
    </source>
</evidence>
<name>A0ABV4ZVP8_9ACTN</name>
<dbReference type="Gene3D" id="1.20.120.1870">
    <property type="entry name" value="Fic/DOC protein, Fido domain"/>
    <property type="match status" value="1"/>
</dbReference>
<evidence type="ECO:0000313" key="1">
    <source>
        <dbReference type="EMBL" id="MFB4197111.1"/>
    </source>
</evidence>
<proteinExistence type="predicted"/>
<keyword evidence="2" id="KW-1185">Reference proteome</keyword>
<protein>
    <recommendedName>
        <fullName evidence="3">Toxin Doc</fullName>
    </recommendedName>
</protein>
<reference evidence="1 2" key="1">
    <citation type="submission" date="2024-09" db="EMBL/GenBank/DDBJ databases">
        <title>Draft genome sequence of multifaceted antimicrobials producing Streptomyces sp. strain FH1.</title>
        <authorList>
            <person name="Hassan F."/>
            <person name="Ali H."/>
            <person name="Hassan N."/>
            <person name="Nawaz A."/>
        </authorList>
    </citation>
    <scope>NUCLEOTIDE SEQUENCE [LARGE SCALE GENOMIC DNA]</scope>
    <source>
        <strain evidence="1 2">FH1</strain>
    </source>
</reference>
<dbReference type="Proteomes" id="UP001577267">
    <property type="component" value="Unassembled WGS sequence"/>
</dbReference>
<organism evidence="1 2">
    <name type="scientific">Streptomyces carpaticus</name>
    <dbReference type="NCBI Taxonomy" id="285558"/>
    <lineage>
        <taxon>Bacteria</taxon>
        <taxon>Bacillati</taxon>
        <taxon>Actinomycetota</taxon>
        <taxon>Actinomycetes</taxon>
        <taxon>Kitasatosporales</taxon>
        <taxon>Streptomycetaceae</taxon>
        <taxon>Streptomyces</taxon>
    </lineage>
</organism>
<dbReference type="RefSeq" id="WP_375065388.1">
    <property type="nucleotide sequence ID" value="NZ_JBHGBT010000026.1"/>
</dbReference>
<dbReference type="EMBL" id="JBHGBT010000026">
    <property type="protein sequence ID" value="MFB4197111.1"/>
    <property type="molecule type" value="Genomic_DNA"/>
</dbReference>
<comment type="caution">
    <text evidence="1">The sequence shown here is derived from an EMBL/GenBank/DDBJ whole genome shotgun (WGS) entry which is preliminary data.</text>
</comment>
<dbReference type="InterPro" id="IPR053737">
    <property type="entry name" value="Type_II_TA_Toxin"/>
</dbReference>